<dbReference type="InterPro" id="IPR037614">
    <property type="entry name" value="Kazrin"/>
</dbReference>
<feature type="region of interest" description="Disordered" evidence="1">
    <location>
        <begin position="364"/>
        <end position="443"/>
    </location>
</feature>
<reference evidence="3 4" key="1">
    <citation type="journal article" date="2023" name="Sci. Data">
        <title>Genome assembly of the Korean intertidal mud-creeper Batillaria attramentaria.</title>
        <authorList>
            <person name="Patra A.K."/>
            <person name="Ho P.T."/>
            <person name="Jun S."/>
            <person name="Lee S.J."/>
            <person name="Kim Y."/>
            <person name="Won Y.J."/>
        </authorList>
    </citation>
    <scope>NUCLEOTIDE SEQUENCE [LARGE SCALE GENOMIC DNA]</scope>
    <source>
        <strain evidence="3">Wonlab-2016</strain>
    </source>
</reference>
<feature type="compositionally biased region" description="Basic and acidic residues" evidence="1">
    <location>
        <begin position="413"/>
        <end position="427"/>
    </location>
</feature>
<accession>A0ABD0JD92</accession>
<dbReference type="PANTHER" id="PTHR12776">
    <property type="entry name" value="KAZRIN-RELATED"/>
    <property type="match status" value="1"/>
</dbReference>
<organism evidence="3 4">
    <name type="scientific">Batillaria attramentaria</name>
    <dbReference type="NCBI Taxonomy" id="370345"/>
    <lineage>
        <taxon>Eukaryota</taxon>
        <taxon>Metazoa</taxon>
        <taxon>Spiralia</taxon>
        <taxon>Lophotrochozoa</taxon>
        <taxon>Mollusca</taxon>
        <taxon>Gastropoda</taxon>
        <taxon>Caenogastropoda</taxon>
        <taxon>Sorbeoconcha</taxon>
        <taxon>Cerithioidea</taxon>
        <taxon>Batillariidae</taxon>
        <taxon>Batillaria</taxon>
    </lineage>
</organism>
<gene>
    <name evidence="3" type="ORF">BaRGS_00035919</name>
</gene>
<dbReference type="Proteomes" id="UP001519460">
    <property type="component" value="Unassembled WGS sequence"/>
</dbReference>
<feature type="region of interest" description="Disordered" evidence="1">
    <location>
        <begin position="770"/>
        <end position="805"/>
    </location>
</feature>
<feature type="domain" description="SAM" evidence="2">
    <location>
        <begin position="530"/>
        <end position="595"/>
    </location>
</feature>
<feature type="domain" description="SAM" evidence="2">
    <location>
        <begin position="610"/>
        <end position="671"/>
    </location>
</feature>
<dbReference type="Pfam" id="PF07647">
    <property type="entry name" value="SAM_2"/>
    <property type="match status" value="1"/>
</dbReference>
<feature type="compositionally biased region" description="Low complexity" evidence="1">
    <location>
        <begin position="22"/>
        <end position="32"/>
    </location>
</feature>
<name>A0ABD0JD92_9CAEN</name>
<evidence type="ECO:0000256" key="1">
    <source>
        <dbReference type="SAM" id="MobiDB-lite"/>
    </source>
</evidence>
<proteinExistence type="predicted"/>
<dbReference type="SUPFAM" id="SSF47769">
    <property type="entry name" value="SAM/Pointed domain"/>
    <property type="match status" value="3"/>
</dbReference>
<evidence type="ECO:0000259" key="2">
    <source>
        <dbReference type="PROSITE" id="PS50105"/>
    </source>
</evidence>
<dbReference type="SMART" id="SM00454">
    <property type="entry name" value="SAM"/>
    <property type="match status" value="3"/>
</dbReference>
<dbReference type="Gene3D" id="1.10.150.50">
    <property type="entry name" value="Transcription Factor, Ets-1"/>
    <property type="match status" value="3"/>
</dbReference>
<feature type="compositionally biased region" description="Polar residues" evidence="1">
    <location>
        <begin position="429"/>
        <end position="443"/>
    </location>
</feature>
<comment type="caution">
    <text evidence="3">The sequence shown here is derived from an EMBL/GenBank/DDBJ whole genome shotgun (WGS) entry which is preliminary data.</text>
</comment>
<dbReference type="PANTHER" id="PTHR12776:SF1">
    <property type="entry name" value="KAZRIN"/>
    <property type="match status" value="1"/>
</dbReference>
<dbReference type="InterPro" id="IPR013761">
    <property type="entry name" value="SAM/pointed_sf"/>
</dbReference>
<dbReference type="EMBL" id="JACVVK020000493">
    <property type="protein sequence ID" value="KAK7471431.1"/>
    <property type="molecule type" value="Genomic_DNA"/>
</dbReference>
<dbReference type="InterPro" id="IPR059089">
    <property type="entry name" value="Kazrin_N"/>
</dbReference>
<feature type="compositionally biased region" description="Low complexity" evidence="1">
    <location>
        <begin position="47"/>
        <end position="61"/>
    </location>
</feature>
<dbReference type="Pfam" id="PF25986">
    <property type="entry name" value="Kazrin"/>
    <property type="match status" value="1"/>
</dbReference>
<keyword evidence="4" id="KW-1185">Reference proteome</keyword>
<evidence type="ECO:0000313" key="3">
    <source>
        <dbReference type="EMBL" id="KAK7471431.1"/>
    </source>
</evidence>
<protein>
    <recommendedName>
        <fullName evidence="2">SAM domain-containing protein</fullName>
    </recommendedName>
</protein>
<feature type="non-terminal residue" evidence="3">
    <location>
        <position position="1"/>
    </location>
</feature>
<feature type="compositionally biased region" description="Basic and acidic residues" evidence="1">
    <location>
        <begin position="364"/>
        <end position="374"/>
    </location>
</feature>
<sequence>IKSLDSLNDQIVQYIFGQSLAGGNPHGNAAPGDLDLDPLSQGREGDSPASGPGSSSSNLSPREQDGLQSSMVLIRRLLQDAQGKFRKMVEENKQLAVRIDGSIQSANHEVNALRAELADTNKRLSQISTSTDDAESIAASVAASAGGGGSDSVFADDADAKGSGESGNGHVQHGEGEVTGCRQARDDVSNETSQTTISRLREEKVQLEARVRNLTREVEELRRGHLSGGDHTGFGEMKLELIQSRQELNRAKEALLAMKSDRKRLKAEKVELLHQMKQLYVTLEDKESELRDFIRNYEQRVQESDESIKQLAMEKEESEREKWEIIKKARESAERAVVLRTQLDAKEQTIAELQDEIAKLKEQLSDRRLDESRDSNNATPTPADNDNGHDMDAASATTATTTSTDGAAGSETESCHTPDNLSKDDSFGGHTSTPTSDPANDSLSSLMKWMASSSEMMDGDPKNIKKKKKSFGSLSRVFSRGRSRRSIALPHNENLLEDGSGMKLSLLTPDNYQEKLLTIQGMKDVHMCQWRAGQVLAWLEITLGMPMYGRNCALNIKSGKVLLGLSDSELGTALGISNHIHRRKLRLAIEEYRDPSLIKYALAPSLDVTWVTHRLLPDIGLPQYSHVFERHLVDGRILHSLSRRDLEKHFDIHRKFHQVSILHAIELLQRLDFDREKLNERRSQCEDSDSDLLVWTCSRVIKWIRSIDLGEFADNLRESGVHGALMVLEPSFNSDTLATALAIPPSKSYIRIHLSTELDALLRPARAALDTPNNNSKHLDPGGKGHTFTRSYRGQKADDGSKGRLSFRGSLGRAFGKKIRDDLKLAFDSDSPKWKISAPIPIQHTSLDNVVEIPGDSTAV</sequence>
<dbReference type="InterPro" id="IPR001660">
    <property type="entry name" value="SAM"/>
</dbReference>
<dbReference type="AlphaFoldDB" id="A0ABD0JD92"/>
<feature type="compositionally biased region" description="Low complexity" evidence="1">
    <location>
        <begin position="393"/>
        <end position="410"/>
    </location>
</feature>
<evidence type="ECO:0000313" key="4">
    <source>
        <dbReference type="Proteomes" id="UP001519460"/>
    </source>
</evidence>
<dbReference type="PROSITE" id="PS50105">
    <property type="entry name" value="SAM_DOMAIN"/>
    <property type="match status" value="2"/>
</dbReference>
<feature type="compositionally biased region" description="Polar residues" evidence="1">
    <location>
        <begin position="375"/>
        <end position="384"/>
    </location>
</feature>
<feature type="region of interest" description="Disordered" evidence="1">
    <location>
        <begin position="22"/>
        <end position="64"/>
    </location>
</feature>
<feature type="region of interest" description="Disordered" evidence="1">
    <location>
        <begin position="143"/>
        <end position="199"/>
    </location>
</feature>
<dbReference type="Pfam" id="PF00536">
    <property type="entry name" value="SAM_1"/>
    <property type="match status" value="1"/>
</dbReference>